<proteinExistence type="predicted"/>
<name>A0AAV3QAV8_LITER</name>
<dbReference type="Proteomes" id="UP001454036">
    <property type="component" value="Unassembled WGS sequence"/>
</dbReference>
<comment type="caution">
    <text evidence="1">The sequence shown here is derived from an EMBL/GenBank/DDBJ whole genome shotgun (WGS) entry which is preliminary data.</text>
</comment>
<evidence type="ECO:0000313" key="2">
    <source>
        <dbReference type="Proteomes" id="UP001454036"/>
    </source>
</evidence>
<evidence type="ECO:0000313" key="1">
    <source>
        <dbReference type="EMBL" id="GAA0159603.1"/>
    </source>
</evidence>
<sequence>MNVRETTESSSGVGNEQNLQVEIEFDQRLTTLLKLEVVQSRQKLVPVGGDRCHASDLEGTLVWEKFEEQAIIDFLTFSHQVYPDLIRWFYKHM</sequence>
<gene>
    <name evidence="1" type="ORF">LIER_38898</name>
</gene>
<dbReference type="AlphaFoldDB" id="A0AAV3QAV8"/>
<reference evidence="1 2" key="1">
    <citation type="submission" date="2024-01" db="EMBL/GenBank/DDBJ databases">
        <title>The complete chloroplast genome sequence of Lithospermum erythrorhizon: insights into the phylogenetic relationship among Boraginaceae species and the maternal lineages of purple gromwells.</title>
        <authorList>
            <person name="Okada T."/>
            <person name="Watanabe K."/>
        </authorList>
    </citation>
    <scope>NUCLEOTIDE SEQUENCE [LARGE SCALE GENOMIC DNA]</scope>
</reference>
<keyword evidence="2" id="KW-1185">Reference proteome</keyword>
<dbReference type="EMBL" id="BAABME010020169">
    <property type="protein sequence ID" value="GAA0159603.1"/>
    <property type="molecule type" value="Genomic_DNA"/>
</dbReference>
<organism evidence="1 2">
    <name type="scientific">Lithospermum erythrorhizon</name>
    <name type="common">Purple gromwell</name>
    <name type="synonym">Lithospermum officinale var. erythrorhizon</name>
    <dbReference type="NCBI Taxonomy" id="34254"/>
    <lineage>
        <taxon>Eukaryota</taxon>
        <taxon>Viridiplantae</taxon>
        <taxon>Streptophyta</taxon>
        <taxon>Embryophyta</taxon>
        <taxon>Tracheophyta</taxon>
        <taxon>Spermatophyta</taxon>
        <taxon>Magnoliopsida</taxon>
        <taxon>eudicotyledons</taxon>
        <taxon>Gunneridae</taxon>
        <taxon>Pentapetalae</taxon>
        <taxon>asterids</taxon>
        <taxon>lamiids</taxon>
        <taxon>Boraginales</taxon>
        <taxon>Boraginaceae</taxon>
        <taxon>Boraginoideae</taxon>
        <taxon>Lithospermeae</taxon>
        <taxon>Lithospermum</taxon>
    </lineage>
</organism>
<accession>A0AAV3QAV8</accession>
<protein>
    <submittedName>
        <fullName evidence="1">Uncharacterized protein</fullName>
    </submittedName>
</protein>